<dbReference type="InterPro" id="IPR016167">
    <property type="entry name" value="FAD-bd_PCMH_sub1"/>
</dbReference>
<name>A0A226ESF5_FOLCA</name>
<dbReference type="GO" id="GO:0016020">
    <property type="term" value="C:membrane"/>
    <property type="evidence" value="ECO:0007669"/>
    <property type="project" value="InterPro"/>
</dbReference>
<evidence type="ECO:0000256" key="2">
    <source>
        <dbReference type="ARBA" id="ARBA00023002"/>
    </source>
</evidence>
<dbReference type="STRING" id="158441.A0A226ESF5"/>
<dbReference type="InterPro" id="IPR006094">
    <property type="entry name" value="Oxid_FAD_bind_N"/>
</dbReference>
<evidence type="ECO:0000313" key="5">
    <source>
        <dbReference type="EMBL" id="OXA60097.1"/>
    </source>
</evidence>
<proteinExistence type="predicted"/>
<dbReference type="AlphaFoldDB" id="A0A226ESF5"/>
<keyword evidence="3" id="KW-0576">Peroxisome</keyword>
<accession>A0A226ESF5</accession>
<dbReference type="Proteomes" id="UP000198287">
    <property type="component" value="Unassembled WGS sequence"/>
</dbReference>
<comment type="caution">
    <text evidence="5">The sequence shown here is derived from an EMBL/GenBank/DDBJ whole genome shotgun (WGS) entry which is preliminary data.</text>
</comment>
<keyword evidence="2" id="KW-0560">Oxidoreductase</keyword>
<feature type="domain" description="FAD-binding PCMH-type" evidence="4">
    <location>
        <begin position="59"/>
        <end position="225"/>
    </location>
</feature>
<dbReference type="OrthoDB" id="415825at2759"/>
<dbReference type="GO" id="GO:0071949">
    <property type="term" value="F:FAD binding"/>
    <property type="evidence" value="ECO:0007669"/>
    <property type="project" value="InterPro"/>
</dbReference>
<dbReference type="GO" id="GO:0003885">
    <property type="term" value="F:D-arabinono-1,4-lactone oxidase activity"/>
    <property type="evidence" value="ECO:0007669"/>
    <property type="project" value="InterPro"/>
</dbReference>
<dbReference type="EMBL" id="LNIX01000002">
    <property type="protein sequence ID" value="OXA60097.1"/>
    <property type="molecule type" value="Genomic_DNA"/>
</dbReference>
<dbReference type="PANTHER" id="PTHR43762:SF1">
    <property type="entry name" value="D-ARABINONO-1,4-LACTONE OXIDASE"/>
    <property type="match status" value="1"/>
</dbReference>
<evidence type="ECO:0000256" key="1">
    <source>
        <dbReference type="ARBA" id="ARBA00004275"/>
    </source>
</evidence>
<dbReference type="Pfam" id="PF01565">
    <property type="entry name" value="FAD_binding_4"/>
    <property type="match status" value="1"/>
</dbReference>
<dbReference type="InterPro" id="IPR016169">
    <property type="entry name" value="FAD-bd_PCMH_sub2"/>
</dbReference>
<keyword evidence="6" id="KW-1185">Reference proteome</keyword>
<evidence type="ECO:0000256" key="3">
    <source>
        <dbReference type="ARBA" id="ARBA00023140"/>
    </source>
</evidence>
<dbReference type="InterPro" id="IPR010031">
    <property type="entry name" value="FAD_lactone_oxidase-like"/>
</dbReference>
<dbReference type="GO" id="GO:0005777">
    <property type="term" value="C:peroxisome"/>
    <property type="evidence" value="ECO:0007669"/>
    <property type="project" value="UniProtKB-SubCell"/>
</dbReference>
<gene>
    <name evidence="5" type="ORF">Fcan01_04688</name>
</gene>
<dbReference type="InterPro" id="IPR036318">
    <property type="entry name" value="FAD-bd_PCMH-like_sf"/>
</dbReference>
<dbReference type="Gene3D" id="3.30.43.10">
    <property type="entry name" value="Uridine Diphospho-n-acetylenolpyruvylglucosamine Reductase, domain 2"/>
    <property type="match status" value="1"/>
</dbReference>
<organism evidence="5 6">
    <name type="scientific">Folsomia candida</name>
    <name type="common">Springtail</name>
    <dbReference type="NCBI Taxonomy" id="158441"/>
    <lineage>
        <taxon>Eukaryota</taxon>
        <taxon>Metazoa</taxon>
        <taxon>Ecdysozoa</taxon>
        <taxon>Arthropoda</taxon>
        <taxon>Hexapoda</taxon>
        <taxon>Collembola</taxon>
        <taxon>Entomobryomorpha</taxon>
        <taxon>Isotomoidea</taxon>
        <taxon>Isotomidae</taxon>
        <taxon>Proisotominae</taxon>
        <taxon>Folsomia</taxon>
    </lineage>
</organism>
<dbReference type="PANTHER" id="PTHR43762">
    <property type="entry name" value="L-GULONOLACTONE OXIDASE"/>
    <property type="match status" value="1"/>
</dbReference>
<comment type="subcellular location">
    <subcellularLocation>
        <location evidence="1">Peroxisome</location>
    </subcellularLocation>
</comment>
<dbReference type="SUPFAM" id="SSF56176">
    <property type="entry name" value="FAD-binding/transporter-associated domain-like"/>
    <property type="match status" value="1"/>
</dbReference>
<dbReference type="InterPro" id="IPR016166">
    <property type="entry name" value="FAD-bd_PCMH"/>
</dbReference>
<dbReference type="Pfam" id="PF04030">
    <property type="entry name" value="ALO"/>
    <property type="match status" value="1"/>
</dbReference>
<reference evidence="5 6" key="1">
    <citation type="submission" date="2015-12" db="EMBL/GenBank/DDBJ databases">
        <title>The genome of Folsomia candida.</title>
        <authorList>
            <person name="Faddeeva A."/>
            <person name="Derks M.F."/>
            <person name="Anvar Y."/>
            <person name="Smit S."/>
            <person name="Van Straalen N."/>
            <person name="Roelofs D."/>
        </authorList>
    </citation>
    <scope>NUCLEOTIDE SEQUENCE [LARGE SCALE GENOMIC DNA]</scope>
    <source>
        <strain evidence="5 6">VU population</strain>
        <tissue evidence="5">Whole body</tissue>
    </source>
</reference>
<dbReference type="Gene3D" id="3.30.70.2520">
    <property type="match status" value="1"/>
</dbReference>
<evidence type="ECO:0000259" key="4">
    <source>
        <dbReference type="PROSITE" id="PS51387"/>
    </source>
</evidence>
<dbReference type="InterPro" id="IPR007173">
    <property type="entry name" value="ALO_C"/>
</dbReference>
<dbReference type="Gene3D" id="3.30.465.10">
    <property type="match status" value="1"/>
</dbReference>
<protein>
    <submittedName>
        <fullName evidence="5">Putative L-gulonolactone oxidase 6</fullName>
    </submittedName>
</protein>
<dbReference type="PROSITE" id="PS51387">
    <property type="entry name" value="FAD_PCMH"/>
    <property type="match status" value="1"/>
</dbReference>
<sequence>MLHKSRRKGKDTFTPCRAKGKDKMHLHLIISAGLAALAQIGVVLAADPSLVYTSYQTTPICTPSSEFKTPQSILELQTILLTARLFNQKVKPLGSRHSATDIICTDGIPISMEAFDSAKMNSDGTATVGAGMTMGAAVEFLQARGRTLIVVPQFRGITIGGALGTGAHGSSLKYPTALSDQITALTVIDGNGVLRVIRGPDLNHFRVHLGLLGVILDATFQTVPAYKLTVNIVPQPDSILDDGSLLQMARDNDYFVAQWWPHKNEVLTTIGNMVPMSTPGNAFQNLYPASPIGVTSFLSQLTDFVHGMRNLPGGLAMEEYSELTFYQQVVGRIPYYTEDNSTLVMPATGLGWMLTSSICDQAPNGCSWHNGNNSLYFDEEEIGCDIAEFPGIIRTLRGILKDNMAAFTFTGLVMRFQKASQATLYMASGRDTVAVEFIYPQRLDRVNNPAMNVATYQAIVQALVFKHGGRPHWGKNGQAWAKSAIIKSQYPKSNRDQFINAMRQYDTLGLLRNKFAGRLLGISDTNDVDPTEIHCSLRQNCICQVDADCANNQDNAQICGEMADIDGQISYKVCKETKLFVNPPLGPYNPYNMSDIARAIRTSYV</sequence>
<evidence type="ECO:0000313" key="6">
    <source>
        <dbReference type="Proteomes" id="UP000198287"/>
    </source>
</evidence>